<comment type="similarity">
    <text evidence="1">Belongs to the 'phage' integrase family.</text>
</comment>
<accession>A0AAE6ZNP2</accession>
<proteinExistence type="inferred from homology"/>
<dbReference type="InterPro" id="IPR002104">
    <property type="entry name" value="Integrase_catalytic"/>
</dbReference>
<gene>
    <name evidence="5" type="ORF">HF329_33360</name>
</gene>
<evidence type="ECO:0000256" key="3">
    <source>
        <dbReference type="ARBA" id="ARBA00023172"/>
    </source>
</evidence>
<dbReference type="Proteomes" id="UP000502421">
    <property type="component" value="Chromosome"/>
</dbReference>
<dbReference type="PANTHER" id="PTHR30349">
    <property type="entry name" value="PHAGE INTEGRASE-RELATED"/>
    <property type="match status" value="1"/>
</dbReference>
<dbReference type="EMBL" id="CP051205">
    <property type="protein sequence ID" value="QJB35937.1"/>
    <property type="molecule type" value="Genomic_DNA"/>
</dbReference>
<dbReference type="Pfam" id="PF13102">
    <property type="entry name" value="Phage_int_SAM_5"/>
    <property type="match status" value="1"/>
</dbReference>
<dbReference type="Pfam" id="PF00589">
    <property type="entry name" value="Phage_integrase"/>
    <property type="match status" value="1"/>
</dbReference>
<dbReference type="SUPFAM" id="SSF56349">
    <property type="entry name" value="DNA breaking-rejoining enzymes"/>
    <property type="match status" value="1"/>
</dbReference>
<dbReference type="InterPro" id="IPR025269">
    <property type="entry name" value="SAM-like_dom"/>
</dbReference>
<dbReference type="GO" id="GO:0015074">
    <property type="term" value="P:DNA integration"/>
    <property type="evidence" value="ECO:0007669"/>
    <property type="project" value="InterPro"/>
</dbReference>
<dbReference type="InterPro" id="IPR011010">
    <property type="entry name" value="DNA_brk_join_enz"/>
</dbReference>
<dbReference type="GO" id="GO:0003677">
    <property type="term" value="F:DNA binding"/>
    <property type="evidence" value="ECO:0007669"/>
    <property type="project" value="UniProtKB-KW"/>
</dbReference>
<dbReference type="InterPro" id="IPR013762">
    <property type="entry name" value="Integrase-like_cat_sf"/>
</dbReference>
<dbReference type="Gene3D" id="1.10.443.10">
    <property type="entry name" value="Intergrase catalytic core"/>
    <property type="match status" value="1"/>
</dbReference>
<dbReference type="InterPro" id="IPR010998">
    <property type="entry name" value="Integrase_recombinase_N"/>
</dbReference>
<evidence type="ECO:0000256" key="2">
    <source>
        <dbReference type="ARBA" id="ARBA00023125"/>
    </source>
</evidence>
<evidence type="ECO:0000259" key="4">
    <source>
        <dbReference type="PROSITE" id="PS51898"/>
    </source>
</evidence>
<dbReference type="AlphaFoldDB" id="A0AAE6ZNP2"/>
<reference evidence="6" key="1">
    <citation type="submission" date="2020-04" db="EMBL/GenBank/DDBJ databases">
        <authorList>
            <person name="Kittiwongwattana C."/>
        </authorList>
    </citation>
    <scope>NUCLEOTIDE SEQUENCE [LARGE SCALE GENOMIC DNA]</scope>
    <source>
        <strain evidence="6">1310</strain>
    </source>
</reference>
<keyword evidence="2" id="KW-0238">DNA-binding</keyword>
<feature type="domain" description="Tyr recombinase" evidence="4">
    <location>
        <begin position="249"/>
        <end position="434"/>
    </location>
</feature>
<dbReference type="Gene3D" id="1.10.150.130">
    <property type="match status" value="1"/>
</dbReference>
<sequence>MFPVKPVCKKKFVRRDGTSVIFIQYCHSIDKRTLLNSGIAIPPSCWNLKRQRIDDNLPENYGKAAALNEQLQRAIRSVQDILNFAIKEKITDPLSFLKTTFKPGLDIATLTQKAQQAAALDPKTNLDLLFQIEDYIKCKRDKVSAGMLNVYKNMKDHMAAFQEHRGAAITFDSFDFNLYESLVNYLTYDYVQRRRSEVIDGKKEQIKGLKTSTVGKTIKQLRIFLRDRMRRKIIAPIDLSDFKILDEDADAAYLSWPEINRIYQADLSEKPHLTKYRDLFVLGCLTGLRFSDFSSIQPEDVRKGSLYKKQEKSDHWVVVPLRDAAEEILLKRFNRQIPAVSNPEFNRHIKEVAQLAGICELIKFSHKKGNKDIVQVKPKNEWITSHTCRRSFCTNEFLAGTPVELIMKISGHKSLRDFYRYIRITPEEAGRKIREIWEKRGDIGITATTLVNVG</sequence>
<dbReference type="CDD" id="cd01185">
    <property type="entry name" value="INTN1_C_like"/>
    <property type="match status" value="1"/>
</dbReference>
<evidence type="ECO:0000256" key="1">
    <source>
        <dbReference type="ARBA" id="ARBA00008857"/>
    </source>
</evidence>
<name>A0AAE6ZNP2_9BACT</name>
<dbReference type="KEGG" id="coy:HF329_33360"/>
<organism evidence="5 6">
    <name type="scientific">Chitinophaga oryzae</name>
    <dbReference type="NCBI Taxonomy" id="2725414"/>
    <lineage>
        <taxon>Bacteria</taxon>
        <taxon>Pseudomonadati</taxon>
        <taxon>Bacteroidota</taxon>
        <taxon>Chitinophagia</taxon>
        <taxon>Chitinophagales</taxon>
        <taxon>Chitinophagaceae</taxon>
        <taxon>Chitinophaga</taxon>
    </lineage>
</organism>
<evidence type="ECO:0000313" key="6">
    <source>
        <dbReference type="Proteomes" id="UP000502421"/>
    </source>
</evidence>
<evidence type="ECO:0000313" key="5">
    <source>
        <dbReference type="EMBL" id="QJB35937.1"/>
    </source>
</evidence>
<dbReference type="InterPro" id="IPR050090">
    <property type="entry name" value="Tyrosine_recombinase_XerCD"/>
</dbReference>
<keyword evidence="3" id="KW-0233">DNA recombination</keyword>
<dbReference type="GO" id="GO:0006310">
    <property type="term" value="P:DNA recombination"/>
    <property type="evidence" value="ECO:0007669"/>
    <property type="project" value="UniProtKB-KW"/>
</dbReference>
<dbReference type="RefSeq" id="WP_168811458.1">
    <property type="nucleotide sequence ID" value="NZ_CP051205.1"/>
</dbReference>
<dbReference type="PANTHER" id="PTHR30349:SF64">
    <property type="entry name" value="PROPHAGE INTEGRASE INTD-RELATED"/>
    <property type="match status" value="1"/>
</dbReference>
<dbReference type="PROSITE" id="PS51898">
    <property type="entry name" value="TYR_RECOMBINASE"/>
    <property type="match status" value="1"/>
</dbReference>
<protein>
    <submittedName>
        <fullName evidence="5">Site-specific integrase</fullName>
    </submittedName>
</protein>